<feature type="transmembrane region" description="Helical" evidence="11">
    <location>
        <begin position="52"/>
        <end position="72"/>
    </location>
</feature>
<dbReference type="NCBIfam" id="TIGR00932">
    <property type="entry name" value="2a37"/>
    <property type="match status" value="1"/>
</dbReference>
<feature type="domain" description="RCK N-terminal" evidence="12">
    <location>
        <begin position="400"/>
        <end position="516"/>
    </location>
</feature>
<dbReference type="PANTHER" id="PTHR46157:SF4">
    <property type="entry name" value="K(+) EFFLUX ANTIPORTER 3, CHLOROPLASTIC"/>
    <property type="match status" value="1"/>
</dbReference>
<dbReference type="InterPro" id="IPR006153">
    <property type="entry name" value="Cation/H_exchanger_TM"/>
</dbReference>
<feature type="transmembrane region" description="Helical" evidence="11">
    <location>
        <begin position="294"/>
        <end position="317"/>
    </location>
</feature>
<keyword evidence="7" id="KW-0630">Potassium</keyword>
<dbReference type="InterPro" id="IPR038770">
    <property type="entry name" value="Na+/solute_symporter_sf"/>
</dbReference>
<feature type="transmembrane region" description="Helical" evidence="11">
    <location>
        <begin position="213"/>
        <end position="232"/>
    </location>
</feature>
<feature type="transmembrane region" description="Helical" evidence="11">
    <location>
        <begin position="113"/>
        <end position="134"/>
    </location>
</feature>
<dbReference type="GO" id="GO:0012505">
    <property type="term" value="C:endomembrane system"/>
    <property type="evidence" value="ECO:0007669"/>
    <property type="project" value="UniProtKB-SubCell"/>
</dbReference>
<feature type="transmembrane region" description="Helical" evidence="11">
    <location>
        <begin position="84"/>
        <end position="107"/>
    </location>
</feature>
<evidence type="ECO:0000256" key="2">
    <source>
        <dbReference type="ARBA" id="ARBA00005551"/>
    </source>
</evidence>
<evidence type="ECO:0000313" key="13">
    <source>
        <dbReference type="EMBL" id="PGH53866.1"/>
    </source>
</evidence>
<evidence type="ECO:0000256" key="7">
    <source>
        <dbReference type="ARBA" id="ARBA00022958"/>
    </source>
</evidence>
<comment type="similarity">
    <text evidence="2">Belongs to the monovalent cation:proton antiporter 2 (CPA2) transporter (TC 2.A.37) family.</text>
</comment>
<evidence type="ECO:0000259" key="12">
    <source>
        <dbReference type="PROSITE" id="PS51201"/>
    </source>
</evidence>
<dbReference type="GO" id="GO:0005886">
    <property type="term" value="C:plasma membrane"/>
    <property type="evidence" value="ECO:0007669"/>
    <property type="project" value="TreeGrafter"/>
</dbReference>
<comment type="subcellular location">
    <subcellularLocation>
        <location evidence="1">Endomembrane system</location>
        <topology evidence="1">Multi-pass membrane protein</topology>
    </subcellularLocation>
</comment>
<evidence type="ECO:0000256" key="11">
    <source>
        <dbReference type="SAM" id="Phobius"/>
    </source>
</evidence>
<feature type="transmembrane region" description="Helical" evidence="11">
    <location>
        <begin position="180"/>
        <end position="201"/>
    </location>
</feature>
<gene>
    <name evidence="13" type="ORF">CRT60_28935</name>
</gene>
<dbReference type="OrthoDB" id="9781411at2"/>
<dbReference type="PANTHER" id="PTHR46157">
    <property type="entry name" value="K(+) EFFLUX ANTIPORTER 3, CHLOROPLASTIC"/>
    <property type="match status" value="1"/>
</dbReference>
<dbReference type="Gene3D" id="1.20.1530.20">
    <property type="match status" value="1"/>
</dbReference>
<evidence type="ECO:0000256" key="10">
    <source>
        <dbReference type="ARBA" id="ARBA00023136"/>
    </source>
</evidence>
<comment type="caution">
    <text evidence="13">The sequence shown here is derived from an EMBL/GenBank/DDBJ whole genome shotgun (WGS) entry which is preliminary data.</text>
</comment>
<evidence type="ECO:0000256" key="4">
    <source>
        <dbReference type="ARBA" id="ARBA00022449"/>
    </source>
</evidence>
<keyword evidence="6 11" id="KW-0812">Transmembrane</keyword>
<feature type="transmembrane region" description="Helical" evidence="11">
    <location>
        <begin position="268"/>
        <end position="288"/>
    </location>
</feature>
<feature type="transmembrane region" description="Helical" evidence="11">
    <location>
        <begin position="357"/>
        <end position="375"/>
    </location>
</feature>
<organism evidence="13 14">
    <name type="scientific">Azospirillum palustre</name>
    <dbReference type="NCBI Taxonomy" id="2044885"/>
    <lineage>
        <taxon>Bacteria</taxon>
        <taxon>Pseudomonadati</taxon>
        <taxon>Pseudomonadota</taxon>
        <taxon>Alphaproteobacteria</taxon>
        <taxon>Rhodospirillales</taxon>
        <taxon>Azospirillaceae</taxon>
        <taxon>Azospirillum</taxon>
    </lineage>
</organism>
<evidence type="ECO:0000256" key="9">
    <source>
        <dbReference type="ARBA" id="ARBA00023065"/>
    </source>
</evidence>
<dbReference type="FunFam" id="3.40.50.720:FF:000036">
    <property type="entry name" value="Glutathione-regulated potassium-efflux system protein KefB"/>
    <property type="match status" value="1"/>
</dbReference>
<name>A0A2B8B569_9PROT</name>
<dbReference type="InterPro" id="IPR003148">
    <property type="entry name" value="RCK_N"/>
</dbReference>
<dbReference type="Pfam" id="PF00999">
    <property type="entry name" value="Na_H_Exchanger"/>
    <property type="match status" value="1"/>
</dbReference>
<evidence type="ECO:0000256" key="8">
    <source>
        <dbReference type="ARBA" id="ARBA00022989"/>
    </source>
</evidence>
<protein>
    <submittedName>
        <fullName evidence="13">Glutathione-regulated potassium-efflux system protein KefB</fullName>
    </submittedName>
</protein>
<evidence type="ECO:0000256" key="3">
    <source>
        <dbReference type="ARBA" id="ARBA00022448"/>
    </source>
</evidence>
<accession>A0A2B8B569</accession>
<dbReference type="GO" id="GO:0008324">
    <property type="term" value="F:monoatomic cation transmembrane transporter activity"/>
    <property type="evidence" value="ECO:0007669"/>
    <property type="project" value="InterPro"/>
</dbReference>
<evidence type="ECO:0000256" key="1">
    <source>
        <dbReference type="ARBA" id="ARBA00004127"/>
    </source>
</evidence>
<dbReference type="Gene3D" id="3.40.50.720">
    <property type="entry name" value="NAD(P)-binding Rossmann-like Domain"/>
    <property type="match status" value="1"/>
</dbReference>
<dbReference type="InterPro" id="IPR004771">
    <property type="entry name" value="K/H_exchanger"/>
</dbReference>
<keyword evidence="4" id="KW-0050">Antiport</keyword>
<dbReference type="GO" id="GO:0015297">
    <property type="term" value="F:antiporter activity"/>
    <property type="evidence" value="ECO:0007669"/>
    <property type="project" value="UniProtKB-KW"/>
</dbReference>
<keyword evidence="8 11" id="KW-1133">Transmembrane helix</keyword>
<keyword evidence="5" id="KW-0633">Potassium transport</keyword>
<feature type="transmembrane region" description="Helical" evidence="11">
    <location>
        <begin position="146"/>
        <end position="168"/>
    </location>
</feature>
<dbReference type="SUPFAM" id="SSF51735">
    <property type="entry name" value="NAD(P)-binding Rossmann-fold domains"/>
    <property type="match status" value="1"/>
</dbReference>
<keyword evidence="3" id="KW-0813">Transport</keyword>
<keyword evidence="9" id="KW-0406">Ion transport</keyword>
<keyword evidence="14" id="KW-1185">Reference proteome</keyword>
<proteinExistence type="inferred from homology"/>
<dbReference type="EMBL" id="PDKW01000043">
    <property type="protein sequence ID" value="PGH53866.1"/>
    <property type="molecule type" value="Genomic_DNA"/>
</dbReference>
<dbReference type="GO" id="GO:1902600">
    <property type="term" value="P:proton transmembrane transport"/>
    <property type="evidence" value="ECO:0007669"/>
    <property type="project" value="InterPro"/>
</dbReference>
<evidence type="ECO:0000313" key="14">
    <source>
        <dbReference type="Proteomes" id="UP000225379"/>
    </source>
</evidence>
<evidence type="ECO:0000256" key="6">
    <source>
        <dbReference type="ARBA" id="ARBA00022692"/>
    </source>
</evidence>
<sequence>MAELVTLVVLLAAMVVAVPVAKRFGFGAPLGYLAAGLAVGPAGLGLVTNVGAIAHASELGVVMLLFLIGLELRPARLWVMRKSVLGLGGAQVAVTGAVIAALCGWGLGLAWPTAVVLGFGFALSSTAMALPMMAERGLLANQSGRNAFSILLFQDLAIIPAVALLPLLGSGSVPHADGAWLAVAKAVVAVALVLIGGRYLLRPIFHAVDRAGAPEIFTATALLIVIGTAVLIQEAGLSMSLGAFMAGVLLSDSEYRHEVQADIEPFEGLLLGLFFVSVGMGADVPTLMAHPIRFLGLAMALLVVKGAVLLVLARIAGVPWAGAGRMATVLSQGGEFGFVLFGLAVGGGAMAGEQASAAMLVVTLSMLATPFLFAAEERWFAPRLMAGKPKRPFDTPPDENPPVIICGFGRVGQVVGRVLRMRGIAFTALESSAAQVDFVRKFGSKAYYGDPTRVELLRAAGAEKASVLVVALDDMEQSLRVVEMATRHFPNLTIFARARNRRHVHHLMDRGVTHIVRETFDSSIRLTGDVLRQMGMAEGEVTRTLETFRAHDERTLVRQHAVHNDETKLIQTSRDAAAELQSLFEADREDAVQGEAEPRTASA</sequence>
<feature type="transmembrane region" description="Helical" evidence="11">
    <location>
        <begin position="329"/>
        <end position="351"/>
    </location>
</feature>
<dbReference type="AlphaFoldDB" id="A0A2B8B569"/>
<dbReference type="Pfam" id="PF02254">
    <property type="entry name" value="TrkA_N"/>
    <property type="match status" value="1"/>
</dbReference>
<dbReference type="GO" id="GO:0006813">
    <property type="term" value="P:potassium ion transport"/>
    <property type="evidence" value="ECO:0007669"/>
    <property type="project" value="UniProtKB-KW"/>
</dbReference>
<dbReference type="PROSITE" id="PS51201">
    <property type="entry name" value="RCK_N"/>
    <property type="match status" value="1"/>
</dbReference>
<keyword evidence="10 11" id="KW-0472">Membrane</keyword>
<reference evidence="14" key="1">
    <citation type="submission" date="2017-10" db="EMBL/GenBank/DDBJ databases">
        <authorList>
            <person name="Kravchenko I.K."/>
            <person name="Grouzdev D.S."/>
        </authorList>
    </citation>
    <scope>NUCLEOTIDE SEQUENCE [LARGE SCALE GENOMIC DNA]</scope>
    <source>
        <strain evidence="14">B2</strain>
    </source>
</reference>
<evidence type="ECO:0000256" key="5">
    <source>
        <dbReference type="ARBA" id="ARBA00022538"/>
    </source>
</evidence>
<dbReference type="InterPro" id="IPR036291">
    <property type="entry name" value="NAD(P)-bd_dom_sf"/>
</dbReference>
<dbReference type="Proteomes" id="UP000225379">
    <property type="component" value="Unassembled WGS sequence"/>
</dbReference>